<dbReference type="EMBL" id="JBBNFP010000010">
    <property type="protein sequence ID" value="MEQ2486301.1"/>
    <property type="molecule type" value="Genomic_DNA"/>
</dbReference>
<keyword evidence="4 7" id="KW-0812">Transmembrane</keyword>
<evidence type="ECO:0000256" key="2">
    <source>
        <dbReference type="ARBA" id="ARBA00005811"/>
    </source>
</evidence>
<evidence type="ECO:0000313" key="9">
    <source>
        <dbReference type="Proteomes" id="UP001487296"/>
    </source>
</evidence>
<keyword evidence="7" id="KW-0813">Transport</keyword>
<evidence type="ECO:0000256" key="3">
    <source>
        <dbReference type="ARBA" id="ARBA00022475"/>
    </source>
</evidence>
<dbReference type="PANTHER" id="PTHR30558:SF3">
    <property type="entry name" value="BIOPOLYMER TRANSPORT PROTEIN EXBD-RELATED"/>
    <property type="match status" value="1"/>
</dbReference>
<evidence type="ECO:0000313" key="8">
    <source>
        <dbReference type="EMBL" id="MEQ2486301.1"/>
    </source>
</evidence>
<gene>
    <name evidence="8" type="ORF">AAAT34_04425</name>
</gene>
<keyword evidence="9" id="KW-1185">Reference proteome</keyword>
<comment type="similarity">
    <text evidence="2 7">Belongs to the ExbD/TolR family.</text>
</comment>
<keyword evidence="3" id="KW-1003">Cell membrane</keyword>
<proteinExistence type="inferred from homology"/>
<sequence length="218" mass="24427">MSAGKSKQKKMNVRVDFTPMVDMMMLLITFFMLCTSLAKPQTMELSMPSNDKNLQDQDRTVTKESYTVTIYCCANNQIYYVAGLIKPEKPECLQKTTWGSKGIRQVLINHVTEDGTSPVQDVMKAKQALDDQRTKLESEGKKMDDSTYNASLAKIKAGNIGGKKIQTMTVIIKATDNATYKNLVDALDEMQICSIGKYVIDKMNADDEALLKKNNVKE</sequence>
<evidence type="ECO:0000256" key="6">
    <source>
        <dbReference type="ARBA" id="ARBA00023136"/>
    </source>
</evidence>
<evidence type="ECO:0000256" key="5">
    <source>
        <dbReference type="ARBA" id="ARBA00022989"/>
    </source>
</evidence>
<reference evidence="8 9" key="1">
    <citation type="submission" date="2024-04" db="EMBL/GenBank/DDBJ databases">
        <title>Human intestinal bacterial collection.</title>
        <authorList>
            <person name="Pauvert C."/>
            <person name="Hitch T.C.A."/>
            <person name="Clavel T."/>
        </authorList>
    </citation>
    <scope>NUCLEOTIDE SEQUENCE [LARGE SCALE GENOMIC DNA]</scope>
    <source>
        <strain evidence="8 9">CLA-AA-H145</strain>
    </source>
</reference>
<comment type="caution">
    <text evidence="8">The sequence shown here is derived from an EMBL/GenBank/DDBJ whole genome shotgun (WGS) entry which is preliminary data.</text>
</comment>
<protein>
    <submittedName>
        <fullName evidence="8">Biopolymer transporter ExbD</fullName>
    </submittedName>
</protein>
<dbReference type="RefSeq" id="WP_215759374.1">
    <property type="nucleotide sequence ID" value="NZ_JAHKBE010000010.1"/>
</dbReference>
<keyword evidence="5" id="KW-1133">Transmembrane helix</keyword>
<organism evidence="8 9">
    <name type="scientific">Hallella faecis</name>
    <dbReference type="NCBI Taxonomy" id="2841596"/>
    <lineage>
        <taxon>Bacteria</taxon>
        <taxon>Pseudomonadati</taxon>
        <taxon>Bacteroidota</taxon>
        <taxon>Bacteroidia</taxon>
        <taxon>Bacteroidales</taxon>
        <taxon>Prevotellaceae</taxon>
        <taxon>Hallella</taxon>
    </lineage>
</organism>
<dbReference type="InterPro" id="IPR003400">
    <property type="entry name" value="ExbD"/>
</dbReference>
<evidence type="ECO:0000256" key="7">
    <source>
        <dbReference type="RuleBase" id="RU003879"/>
    </source>
</evidence>
<dbReference type="PANTHER" id="PTHR30558">
    <property type="entry name" value="EXBD MEMBRANE COMPONENT OF PMF-DRIVEN MACROMOLECULE IMPORT SYSTEM"/>
    <property type="match status" value="1"/>
</dbReference>
<evidence type="ECO:0000256" key="1">
    <source>
        <dbReference type="ARBA" id="ARBA00004162"/>
    </source>
</evidence>
<accession>A0ABV1FPG0</accession>
<keyword evidence="7" id="KW-0653">Protein transport</keyword>
<dbReference type="Pfam" id="PF02472">
    <property type="entry name" value="ExbD"/>
    <property type="match status" value="1"/>
</dbReference>
<keyword evidence="6" id="KW-0472">Membrane</keyword>
<dbReference type="Proteomes" id="UP001487296">
    <property type="component" value="Unassembled WGS sequence"/>
</dbReference>
<evidence type="ECO:0000256" key="4">
    <source>
        <dbReference type="ARBA" id="ARBA00022692"/>
    </source>
</evidence>
<comment type="subcellular location">
    <subcellularLocation>
        <location evidence="1">Cell membrane</location>
        <topology evidence="1">Single-pass membrane protein</topology>
    </subcellularLocation>
    <subcellularLocation>
        <location evidence="7">Cell membrane</location>
        <topology evidence="7">Single-pass type II membrane protein</topology>
    </subcellularLocation>
</comment>
<name>A0ABV1FPG0_9BACT</name>